<proteinExistence type="predicted"/>
<comment type="caution">
    <text evidence="6">The sequence shown here is derived from an EMBL/GenBank/DDBJ whole genome shotgun (WGS) entry which is preliminary data.</text>
</comment>
<keyword evidence="7" id="KW-1185">Reference proteome</keyword>
<feature type="compositionally biased region" description="Polar residues" evidence="3">
    <location>
        <begin position="709"/>
        <end position="719"/>
    </location>
</feature>
<dbReference type="InterPro" id="IPR030381">
    <property type="entry name" value="G_DYNAMIN_dom"/>
</dbReference>
<evidence type="ECO:0000259" key="4">
    <source>
        <dbReference type="PROSITE" id="PS51388"/>
    </source>
</evidence>
<dbReference type="SUPFAM" id="SSF52540">
    <property type="entry name" value="P-loop containing nucleoside triphosphate hydrolases"/>
    <property type="match status" value="1"/>
</dbReference>
<dbReference type="InterPro" id="IPR001401">
    <property type="entry name" value="Dynamin_GTPase"/>
</dbReference>
<dbReference type="Gene3D" id="3.40.50.300">
    <property type="entry name" value="P-loop containing nucleotide triphosphate hydrolases"/>
    <property type="match status" value="1"/>
</dbReference>
<reference evidence="6 7" key="1">
    <citation type="submission" date="2024-07" db="EMBL/GenBank/DDBJ databases">
        <title>Section-level genome sequencing and comparative genomics of Aspergillus sections Usti and Cavernicolus.</title>
        <authorList>
            <consortium name="Lawrence Berkeley National Laboratory"/>
            <person name="Nybo J.L."/>
            <person name="Vesth T.C."/>
            <person name="Theobald S."/>
            <person name="Frisvad J.C."/>
            <person name="Larsen T.O."/>
            <person name="Kjaerboelling I."/>
            <person name="Rothschild-Mancinelli K."/>
            <person name="Lyhne E.K."/>
            <person name="Kogle M.E."/>
            <person name="Barry K."/>
            <person name="Clum A."/>
            <person name="Na H."/>
            <person name="Ledsgaard L."/>
            <person name="Lin J."/>
            <person name="Lipzen A."/>
            <person name="Kuo A."/>
            <person name="Riley R."/>
            <person name="Mondo S."/>
            <person name="Labutti K."/>
            <person name="Haridas S."/>
            <person name="Pangalinan J."/>
            <person name="Salamov A.A."/>
            <person name="Simmons B.A."/>
            <person name="Magnuson J.K."/>
            <person name="Chen J."/>
            <person name="Drula E."/>
            <person name="Henrissat B."/>
            <person name="Wiebenga A."/>
            <person name="Lubbers R.J."/>
            <person name="Gomes A.C."/>
            <person name="Makela M.R."/>
            <person name="Stajich J."/>
            <person name="Grigoriev I.V."/>
            <person name="Mortensen U.H."/>
            <person name="De Vries R.P."/>
            <person name="Baker S.E."/>
            <person name="Andersen M.R."/>
        </authorList>
    </citation>
    <scope>NUCLEOTIDE SEQUENCE [LARGE SCALE GENOMIC DNA]</scope>
    <source>
        <strain evidence="6 7">CBS 209.92</strain>
    </source>
</reference>
<feature type="compositionally biased region" description="Polar residues" evidence="3">
    <location>
        <begin position="737"/>
        <end position="761"/>
    </location>
</feature>
<dbReference type="InterPro" id="IPR000375">
    <property type="entry name" value="Dynamin_stalk"/>
</dbReference>
<keyword evidence="2" id="KW-0342">GTP-binding</keyword>
<name>A0ABR4FLT9_9EURO</name>
<evidence type="ECO:0000256" key="2">
    <source>
        <dbReference type="ARBA" id="ARBA00023134"/>
    </source>
</evidence>
<dbReference type="PANTHER" id="PTHR11566">
    <property type="entry name" value="DYNAMIN"/>
    <property type="match status" value="1"/>
</dbReference>
<feature type="compositionally biased region" description="Low complexity" evidence="3">
    <location>
        <begin position="770"/>
        <end position="783"/>
    </location>
</feature>
<dbReference type="PANTHER" id="PTHR11566:SF149">
    <property type="entry name" value="GTPASE, PUTATIVE (AFU_ORTHOLOGUE AFUA_6G11890)-RELATED"/>
    <property type="match status" value="1"/>
</dbReference>
<gene>
    <name evidence="6" type="ORF">BJX66DRAFT_91388</name>
</gene>
<dbReference type="Pfam" id="PF01031">
    <property type="entry name" value="Dynamin_M"/>
    <property type="match status" value="1"/>
</dbReference>
<feature type="compositionally biased region" description="Polar residues" evidence="3">
    <location>
        <begin position="784"/>
        <end position="803"/>
    </location>
</feature>
<feature type="region of interest" description="Disordered" evidence="3">
    <location>
        <begin position="707"/>
        <end position="803"/>
    </location>
</feature>
<evidence type="ECO:0000256" key="1">
    <source>
        <dbReference type="ARBA" id="ARBA00022741"/>
    </source>
</evidence>
<dbReference type="CDD" id="cd08771">
    <property type="entry name" value="DLP_1"/>
    <property type="match status" value="1"/>
</dbReference>
<evidence type="ECO:0000259" key="5">
    <source>
        <dbReference type="PROSITE" id="PS51718"/>
    </source>
</evidence>
<dbReference type="Proteomes" id="UP001610563">
    <property type="component" value="Unassembled WGS sequence"/>
</dbReference>
<dbReference type="PROSITE" id="PS51718">
    <property type="entry name" value="G_DYNAMIN_2"/>
    <property type="match status" value="1"/>
</dbReference>
<sequence length="899" mass="99519">MTVTTEDEALRQLQKEQSKLLDKIDELRTIGVGGLVELPQLIVCGNQSSGKSSVLEAISRVKFPAKSNVCTRFATEVILRRSPKPRIKISIEPGPSRVLTETINRIRSFTHEEFSNGDDLPALIEKAKEHMGIQDTVNSGFSDDILKVEVSGPEKPELTLVDLPGLYYSTSLDQGKQGIAIVRGLTEKYMMNSQSIILAVVSAKADYHLQEVVNMAEKFDKRRERTLGIITQPDILEANSEEEELYLKFMRNEKTYLKLGWHAIRNRSFETRDISDDARDDQEREFFNQGNWSSIPRDSVGVESLRRRLSSILLKHIQQNLPGLIADMKKKIADREERMSKLGSPRSTLQQQRGFLLNISSAFERIVGQALNGMYADEFFGGLGTQHDQDNSRLLRATIRQLNEFFAEAMTIRGSRRAIIGIPGDVPWPSTPGNPYMVDWTPRFVSREKLEEEATELARQNRGIELPGSANQLLVGNLFRDQSKPWEDLGRDHLIKAWDSVRYFVFLLLQHLTDEHTSALLAGSVIEAEMEGMKQALLDKLDELTTHTKRGHPLPVGKSFLTQIQKARSDRLVNSLKSKLANTTKDHSVPLSNISVFDLQVAIAELEKSRDEFAAADIVDQMQAYYDIAILTFVDNVATLGIENCLLGPLQRIFSSQVVNDMDDAQIRELAAEPLYVMEERNRLAQELEKLQVGLRTFNIFRPIVPPFTGSSEPKNQNIPKPAAPTHSPKLPGSGLFSHSSMPSTTSPAVPSTRTNTNSDTAPKPLFGKSIPNPNTNASSNNSGMFGNSQSSPFGKRTSGTNVFGQPIPGPAPGPSLFGTGSHIFGGGPNGPDTVTPLSTPSVTKAEPSASEGYSLPLPERIEIPREISSDSLFQTFGEFAAKPKGSLFDPPSTKRASS</sequence>
<keyword evidence="1" id="KW-0547">Nucleotide-binding</keyword>
<dbReference type="InterPro" id="IPR027417">
    <property type="entry name" value="P-loop_NTPase"/>
</dbReference>
<dbReference type="InterPro" id="IPR022812">
    <property type="entry name" value="Dynamin"/>
</dbReference>
<feature type="region of interest" description="Disordered" evidence="3">
    <location>
        <begin position="824"/>
        <end position="858"/>
    </location>
</feature>
<dbReference type="Pfam" id="PF00350">
    <property type="entry name" value="Dynamin_N"/>
    <property type="match status" value="1"/>
</dbReference>
<evidence type="ECO:0000256" key="3">
    <source>
        <dbReference type="SAM" id="MobiDB-lite"/>
    </source>
</evidence>
<dbReference type="SMART" id="SM00053">
    <property type="entry name" value="DYNc"/>
    <property type="match status" value="1"/>
</dbReference>
<evidence type="ECO:0000313" key="7">
    <source>
        <dbReference type="Proteomes" id="UP001610563"/>
    </source>
</evidence>
<evidence type="ECO:0000313" key="6">
    <source>
        <dbReference type="EMBL" id="KAL2784217.1"/>
    </source>
</evidence>
<dbReference type="EMBL" id="JBFTWV010000189">
    <property type="protein sequence ID" value="KAL2784217.1"/>
    <property type="molecule type" value="Genomic_DNA"/>
</dbReference>
<dbReference type="InterPro" id="IPR020850">
    <property type="entry name" value="GED_dom"/>
</dbReference>
<dbReference type="PROSITE" id="PS51388">
    <property type="entry name" value="GED"/>
    <property type="match status" value="1"/>
</dbReference>
<dbReference type="PRINTS" id="PR00195">
    <property type="entry name" value="DYNAMIN"/>
</dbReference>
<organism evidence="6 7">
    <name type="scientific">Aspergillus keveii</name>
    <dbReference type="NCBI Taxonomy" id="714993"/>
    <lineage>
        <taxon>Eukaryota</taxon>
        <taxon>Fungi</taxon>
        <taxon>Dikarya</taxon>
        <taxon>Ascomycota</taxon>
        <taxon>Pezizomycotina</taxon>
        <taxon>Eurotiomycetes</taxon>
        <taxon>Eurotiomycetidae</taxon>
        <taxon>Eurotiales</taxon>
        <taxon>Aspergillaceae</taxon>
        <taxon>Aspergillus</taxon>
        <taxon>Aspergillus subgen. Nidulantes</taxon>
    </lineage>
</organism>
<dbReference type="InterPro" id="IPR045063">
    <property type="entry name" value="Dynamin_N"/>
</dbReference>
<protein>
    <submittedName>
        <fullName evidence="6">Dynamin family protein</fullName>
    </submittedName>
</protein>
<feature type="domain" description="GED" evidence="4">
    <location>
        <begin position="615"/>
        <end position="706"/>
    </location>
</feature>
<accession>A0ABR4FLT9</accession>
<feature type="domain" description="Dynamin-type G" evidence="5">
    <location>
        <begin position="35"/>
        <end position="322"/>
    </location>
</feature>